<feature type="transmembrane region" description="Helical" evidence="4">
    <location>
        <begin position="336"/>
        <end position="356"/>
    </location>
</feature>
<dbReference type="InterPro" id="IPR036259">
    <property type="entry name" value="MFS_trans_sf"/>
</dbReference>
<feature type="transmembrane region" description="Helical" evidence="4">
    <location>
        <begin position="304"/>
        <end position="329"/>
    </location>
</feature>
<evidence type="ECO:0000256" key="1">
    <source>
        <dbReference type="ARBA" id="ARBA00022692"/>
    </source>
</evidence>
<keyword evidence="3 4" id="KW-0472">Membrane</keyword>
<keyword evidence="2 4" id="KW-1133">Transmembrane helix</keyword>
<reference key="1">
    <citation type="submission" date="2017-08" db="EMBL/GenBank/DDBJ databases">
        <title>A dynamic microbial community with high functional redundancy inhabits the cold, oxic subseafloor aquifer.</title>
        <authorList>
            <person name="Tully B.J."/>
            <person name="Wheat C.G."/>
            <person name="Glazer B.T."/>
            <person name="Huber J.A."/>
        </authorList>
    </citation>
    <scope>NUCLEOTIDE SEQUENCE [LARGE SCALE GENOMIC DNA]</scope>
</reference>
<keyword evidence="1 4" id="KW-0812">Transmembrane</keyword>
<gene>
    <name evidence="6" type="ORF">COB13_11210</name>
</gene>
<dbReference type="Gene3D" id="1.20.1250.20">
    <property type="entry name" value="MFS general substrate transporter like domains"/>
    <property type="match status" value="1"/>
</dbReference>
<name>A0A2A4YYG6_9PROT</name>
<dbReference type="PANTHER" id="PTHR11360">
    <property type="entry name" value="MONOCARBOXYLATE TRANSPORTER"/>
    <property type="match status" value="1"/>
</dbReference>
<dbReference type="EMBL" id="NVUS01000014">
    <property type="protein sequence ID" value="PCI99806.1"/>
    <property type="molecule type" value="Genomic_DNA"/>
</dbReference>
<reference evidence="6" key="2">
    <citation type="journal article" date="2018" name="ISME J.">
        <title>A dynamic microbial community with high functional redundancy inhabits the cold, oxic subseafloor aquifer.</title>
        <authorList>
            <person name="Tully B.J."/>
            <person name="Wheat C.G."/>
            <person name="Glazer B.T."/>
            <person name="Huber J.A."/>
        </authorList>
    </citation>
    <scope>NUCLEOTIDE SEQUENCE</scope>
    <source>
        <strain evidence="6">NORP83</strain>
    </source>
</reference>
<feature type="transmembrane region" description="Helical" evidence="4">
    <location>
        <begin position="47"/>
        <end position="66"/>
    </location>
</feature>
<dbReference type="AlphaFoldDB" id="A0A2A4YYG6"/>
<evidence type="ECO:0000256" key="4">
    <source>
        <dbReference type="SAM" id="Phobius"/>
    </source>
</evidence>
<feature type="transmembrane region" description="Helical" evidence="4">
    <location>
        <begin position="102"/>
        <end position="125"/>
    </location>
</feature>
<sequence length="399" mass="41953">MGLMMQRSIWIIIICAGSIMGLAVGFRQSLGLFLTPITLDLGLGRESFALGMGMMNLFWGVGSPIAGAIADQYGAGRVVVFGGFAYAVGLLVLTVSGDGEQLWIGGALIGLGLSGCGFSVILGTVGRMADEAHRGQMLGLVSVGGSVGQFMALPYTHMLMDGFGWSVALVILAGTVALCIPLAGGAAGAPANDGGVPLNLITTAKLALKVPSFWLLNAGFFVCGFHLAFVAVHMPAFLADQGFDIWLGTAALTMIGFTNIMGSYIFGILGDVYAKKNILSFLYVARSGVFLLFILVPISEVTVLVFSAAIGFLWLGTVPLTSGIVAQLFGTRYMSMLFGLVFLGHQFGGFLGAWLAGWLFDIFGSYDSMWWISIILGIMSAAVHWPISERAVTLVADPV</sequence>
<dbReference type="GO" id="GO:0022857">
    <property type="term" value="F:transmembrane transporter activity"/>
    <property type="evidence" value="ECO:0007669"/>
    <property type="project" value="InterPro"/>
</dbReference>
<evidence type="ECO:0000256" key="2">
    <source>
        <dbReference type="ARBA" id="ARBA00022989"/>
    </source>
</evidence>
<protein>
    <submittedName>
        <fullName evidence="6">MFS transporter</fullName>
    </submittedName>
</protein>
<dbReference type="InterPro" id="IPR050327">
    <property type="entry name" value="Proton-linked_MCT"/>
</dbReference>
<feature type="transmembrane region" description="Helical" evidence="4">
    <location>
        <begin position="163"/>
        <end position="183"/>
    </location>
</feature>
<organism evidence="6">
    <name type="scientific">OCS116 cluster bacterium</name>
    <dbReference type="NCBI Taxonomy" id="2030921"/>
    <lineage>
        <taxon>Bacteria</taxon>
        <taxon>Pseudomonadati</taxon>
        <taxon>Pseudomonadota</taxon>
        <taxon>Alphaproteobacteria</taxon>
        <taxon>OCS116 cluster</taxon>
    </lineage>
</organism>
<feature type="transmembrane region" description="Helical" evidence="4">
    <location>
        <begin position="9"/>
        <end position="27"/>
    </location>
</feature>
<dbReference type="InterPro" id="IPR020846">
    <property type="entry name" value="MFS_dom"/>
</dbReference>
<dbReference type="CDD" id="cd17355">
    <property type="entry name" value="MFS_YcxA_like"/>
    <property type="match status" value="1"/>
</dbReference>
<dbReference type="Pfam" id="PF07690">
    <property type="entry name" value="MFS_1"/>
    <property type="match status" value="1"/>
</dbReference>
<evidence type="ECO:0000259" key="5">
    <source>
        <dbReference type="PROSITE" id="PS50850"/>
    </source>
</evidence>
<proteinExistence type="predicted"/>
<feature type="transmembrane region" description="Helical" evidence="4">
    <location>
        <begin position="368"/>
        <end position="387"/>
    </location>
</feature>
<evidence type="ECO:0000256" key="3">
    <source>
        <dbReference type="ARBA" id="ARBA00023136"/>
    </source>
</evidence>
<feature type="transmembrane region" description="Helical" evidence="4">
    <location>
        <begin position="78"/>
        <end position="96"/>
    </location>
</feature>
<comment type="caution">
    <text evidence="6">The sequence shown here is derived from an EMBL/GenBank/DDBJ whole genome shotgun (WGS) entry which is preliminary data.</text>
</comment>
<feature type="transmembrane region" description="Helical" evidence="4">
    <location>
        <begin position="214"/>
        <end position="239"/>
    </location>
</feature>
<accession>A0A2A4YYG6</accession>
<evidence type="ECO:0000313" key="6">
    <source>
        <dbReference type="EMBL" id="PCI99806.1"/>
    </source>
</evidence>
<feature type="transmembrane region" description="Helical" evidence="4">
    <location>
        <begin position="137"/>
        <end position="157"/>
    </location>
</feature>
<feature type="transmembrane region" description="Helical" evidence="4">
    <location>
        <begin position="278"/>
        <end position="298"/>
    </location>
</feature>
<feature type="transmembrane region" description="Helical" evidence="4">
    <location>
        <begin position="245"/>
        <end position="266"/>
    </location>
</feature>
<dbReference type="InterPro" id="IPR011701">
    <property type="entry name" value="MFS"/>
</dbReference>
<dbReference type="PROSITE" id="PS50850">
    <property type="entry name" value="MFS"/>
    <property type="match status" value="1"/>
</dbReference>
<feature type="domain" description="Major facilitator superfamily (MFS) profile" evidence="5">
    <location>
        <begin position="9"/>
        <end position="392"/>
    </location>
</feature>
<dbReference type="SUPFAM" id="SSF103473">
    <property type="entry name" value="MFS general substrate transporter"/>
    <property type="match status" value="1"/>
</dbReference>
<dbReference type="PANTHER" id="PTHR11360:SF284">
    <property type="entry name" value="EG:103B4.3 PROTEIN-RELATED"/>
    <property type="match status" value="1"/>
</dbReference>